<dbReference type="SUPFAM" id="SSF81345">
    <property type="entry name" value="ABC transporter involved in vitamin B12 uptake, BtuC"/>
    <property type="match status" value="1"/>
</dbReference>
<accession>A0A1H3Y1Q1</accession>
<feature type="transmembrane region" description="Helical" evidence="8">
    <location>
        <begin position="246"/>
        <end position="274"/>
    </location>
</feature>
<evidence type="ECO:0000256" key="7">
    <source>
        <dbReference type="ARBA" id="ARBA00023136"/>
    </source>
</evidence>
<dbReference type="FunFam" id="1.10.3470.10:FF:000001">
    <property type="entry name" value="Vitamin B12 ABC transporter permease BtuC"/>
    <property type="match status" value="1"/>
</dbReference>
<dbReference type="CDD" id="cd06550">
    <property type="entry name" value="TM_ABC_iron-siderophores_like"/>
    <property type="match status" value="1"/>
</dbReference>
<feature type="transmembrane region" description="Helical" evidence="8">
    <location>
        <begin position="101"/>
        <end position="121"/>
    </location>
</feature>
<evidence type="ECO:0000256" key="3">
    <source>
        <dbReference type="ARBA" id="ARBA00022448"/>
    </source>
</evidence>
<name>A0A1H3Y1Q1_9GAMM</name>
<keyword evidence="7 8" id="KW-0472">Membrane</keyword>
<protein>
    <submittedName>
        <fullName evidence="9">Iron complex transport system permease protein</fullName>
    </submittedName>
</protein>
<evidence type="ECO:0000256" key="5">
    <source>
        <dbReference type="ARBA" id="ARBA00022692"/>
    </source>
</evidence>
<feature type="transmembrane region" description="Helical" evidence="8">
    <location>
        <begin position="69"/>
        <end position="89"/>
    </location>
</feature>
<dbReference type="GO" id="GO:0033214">
    <property type="term" value="P:siderophore-iron import into cell"/>
    <property type="evidence" value="ECO:0007669"/>
    <property type="project" value="TreeGrafter"/>
</dbReference>
<dbReference type="AlphaFoldDB" id="A0A1H3Y1Q1"/>
<dbReference type="GO" id="GO:0005886">
    <property type="term" value="C:plasma membrane"/>
    <property type="evidence" value="ECO:0007669"/>
    <property type="project" value="UniProtKB-SubCell"/>
</dbReference>
<dbReference type="RefSeq" id="WP_254774944.1">
    <property type="nucleotide sequence ID" value="NZ_FNRJ01000001.1"/>
</dbReference>
<dbReference type="Proteomes" id="UP000242469">
    <property type="component" value="Unassembled WGS sequence"/>
</dbReference>
<dbReference type="EMBL" id="FNRJ01000001">
    <property type="protein sequence ID" value="SEA05450.1"/>
    <property type="molecule type" value="Genomic_DNA"/>
</dbReference>
<evidence type="ECO:0000256" key="2">
    <source>
        <dbReference type="ARBA" id="ARBA00007935"/>
    </source>
</evidence>
<evidence type="ECO:0000256" key="6">
    <source>
        <dbReference type="ARBA" id="ARBA00022989"/>
    </source>
</evidence>
<keyword evidence="4" id="KW-1003">Cell membrane</keyword>
<feature type="transmembrane region" description="Helical" evidence="8">
    <location>
        <begin position="314"/>
        <end position="333"/>
    </location>
</feature>
<feature type="transmembrane region" description="Helical" evidence="8">
    <location>
        <begin position="286"/>
        <end position="308"/>
    </location>
</feature>
<dbReference type="Pfam" id="PF01032">
    <property type="entry name" value="FecCD"/>
    <property type="match status" value="1"/>
</dbReference>
<organism evidence="9 10">
    <name type="scientific">Marinobacterium iners DSM 11526</name>
    <dbReference type="NCBI Taxonomy" id="1122198"/>
    <lineage>
        <taxon>Bacteria</taxon>
        <taxon>Pseudomonadati</taxon>
        <taxon>Pseudomonadota</taxon>
        <taxon>Gammaproteobacteria</taxon>
        <taxon>Oceanospirillales</taxon>
        <taxon>Oceanospirillaceae</taxon>
        <taxon>Marinobacterium</taxon>
    </lineage>
</organism>
<keyword evidence="3" id="KW-0813">Transport</keyword>
<evidence type="ECO:0000256" key="1">
    <source>
        <dbReference type="ARBA" id="ARBA00004651"/>
    </source>
</evidence>
<comment type="similarity">
    <text evidence="2">Belongs to the binding-protein-dependent transport system permease family. FecCD subfamily.</text>
</comment>
<gene>
    <name evidence="9" type="ORF">SAMN02745729_101344</name>
</gene>
<sequence length="341" mass="35681">MRLSASIVALALLSGLALGGVLSITTGPMALSMYQSLLVPFDHVFGWELAQLQDYQRAVIMEMRVPRTLLSILTGALLAQCGVVMQGLFRNPLADPGIIGVSSGAAVGAVFAITLAPVAWIEWSTPVGAFLAGLATTLVVYSLARTRNGTSVTILLLAGVALAAFAGAAIGLMSYFASDQDLRSLSLWQMGSLTSSSDIGRWLGLAALVMTAVQFQRRALALNAMLLGESEARHLGINVERLKLELILMTAVAVGVAVANTGVIGFVGLVVPHIVRMLTGPDHRLLLPLSAVCGALMLLLADTLARVLVPPAEIPVGIITALIGAPFFLGLLIKQRSLGRL</sequence>
<keyword evidence="6 8" id="KW-1133">Transmembrane helix</keyword>
<evidence type="ECO:0000313" key="9">
    <source>
        <dbReference type="EMBL" id="SEA05450.1"/>
    </source>
</evidence>
<feature type="transmembrane region" description="Helical" evidence="8">
    <location>
        <begin position="127"/>
        <end position="144"/>
    </location>
</feature>
<reference evidence="10" key="1">
    <citation type="submission" date="2016-10" db="EMBL/GenBank/DDBJ databases">
        <authorList>
            <person name="Varghese N."/>
            <person name="Submissions S."/>
        </authorList>
    </citation>
    <scope>NUCLEOTIDE SEQUENCE [LARGE SCALE GENOMIC DNA]</scope>
    <source>
        <strain evidence="10">DSM 11526</strain>
    </source>
</reference>
<comment type="subcellular location">
    <subcellularLocation>
        <location evidence="1">Cell membrane</location>
        <topology evidence="1">Multi-pass membrane protein</topology>
    </subcellularLocation>
</comment>
<dbReference type="GO" id="GO:0022857">
    <property type="term" value="F:transmembrane transporter activity"/>
    <property type="evidence" value="ECO:0007669"/>
    <property type="project" value="InterPro"/>
</dbReference>
<evidence type="ECO:0000256" key="8">
    <source>
        <dbReference type="SAM" id="Phobius"/>
    </source>
</evidence>
<dbReference type="PANTHER" id="PTHR30472:SF25">
    <property type="entry name" value="ABC TRANSPORTER PERMEASE PROTEIN MJ0876-RELATED"/>
    <property type="match status" value="1"/>
</dbReference>
<keyword evidence="5 8" id="KW-0812">Transmembrane</keyword>
<dbReference type="InterPro" id="IPR000522">
    <property type="entry name" value="ABC_transptr_permease_BtuC"/>
</dbReference>
<dbReference type="InterPro" id="IPR037294">
    <property type="entry name" value="ABC_BtuC-like"/>
</dbReference>
<evidence type="ECO:0000256" key="4">
    <source>
        <dbReference type="ARBA" id="ARBA00022475"/>
    </source>
</evidence>
<dbReference type="STRING" id="1122198.SAMN02745729_101344"/>
<dbReference type="PANTHER" id="PTHR30472">
    <property type="entry name" value="FERRIC ENTEROBACTIN TRANSPORT SYSTEM PERMEASE PROTEIN"/>
    <property type="match status" value="1"/>
</dbReference>
<feature type="transmembrane region" description="Helical" evidence="8">
    <location>
        <begin position="156"/>
        <end position="177"/>
    </location>
</feature>
<dbReference type="Gene3D" id="1.10.3470.10">
    <property type="entry name" value="ABC transporter involved in vitamin B12 uptake, BtuC"/>
    <property type="match status" value="1"/>
</dbReference>
<evidence type="ECO:0000313" key="10">
    <source>
        <dbReference type="Proteomes" id="UP000242469"/>
    </source>
</evidence>
<proteinExistence type="inferred from homology"/>
<keyword evidence="10" id="KW-1185">Reference proteome</keyword>